<dbReference type="PATRIC" id="fig|1183438.3.peg.3467"/>
<feature type="domain" description="Hydantoinase B/oxoprolinase" evidence="2">
    <location>
        <begin position="2"/>
        <end position="504"/>
    </location>
</feature>
<dbReference type="Pfam" id="PF02538">
    <property type="entry name" value="Hydantoinase_B"/>
    <property type="match status" value="1"/>
</dbReference>
<dbReference type="OrthoDB" id="9768323at2"/>
<dbReference type="GO" id="GO:0047423">
    <property type="term" value="F:N-methylhydantoinase (ATP-hydrolyzing) activity"/>
    <property type="evidence" value="ECO:0007669"/>
    <property type="project" value="UniProtKB-EC"/>
</dbReference>
<reference evidence="3 4" key="1">
    <citation type="journal article" date="2013" name="PLoS ONE">
        <title>Cultivation and Complete Genome Sequencing of Gloeobacter kilaueensis sp. nov., from a Lava Cave in Kilauea Caldera, Hawai'i.</title>
        <authorList>
            <person name="Saw J.H."/>
            <person name="Schatz M."/>
            <person name="Brown M.V."/>
            <person name="Kunkel D.D."/>
            <person name="Foster J.S."/>
            <person name="Shick H."/>
            <person name="Christensen S."/>
            <person name="Hou S."/>
            <person name="Wan X."/>
            <person name="Donachie S.P."/>
        </authorList>
    </citation>
    <scope>NUCLEOTIDE SEQUENCE [LARGE SCALE GENOMIC DNA]</scope>
    <source>
        <strain evidence="4">JS</strain>
    </source>
</reference>
<dbReference type="GO" id="GO:0017168">
    <property type="term" value="F:5-oxoprolinase (ATP-hydrolyzing) activity"/>
    <property type="evidence" value="ECO:0007669"/>
    <property type="project" value="TreeGrafter"/>
</dbReference>
<dbReference type="EMBL" id="CP003587">
    <property type="protein sequence ID" value="AGY59776.1"/>
    <property type="molecule type" value="Genomic_DNA"/>
</dbReference>
<proteinExistence type="predicted"/>
<protein>
    <submittedName>
        <fullName evidence="3">5-oxoprolinase</fullName>
        <ecNumber evidence="3">3.5.2.14</ecNumber>
    </submittedName>
</protein>
<name>U5QLG4_GLOK1</name>
<dbReference type="AlphaFoldDB" id="U5QLG4"/>
<keyword evidence="4" id="KW-1185">Reference proteome</keyword>
<evidence type="ECO:0000313" key="4">
    <source>
        <dbReference type="Proteomes" id="UP000017396"/>
    </source>
</evidence>
<evidence type="ECO:0000256" key="1">
    <source>
        <dbReference type="SAM" id="MobiDB-lite"/>
    </source>
</evidence>
<accession>U5QLG4</accession>
<dbReference type="HOGENOM" id="CLU_020413_1_0_3"/>
<dbReference type="eggNOG" id="COG0146">
    <property type="taxonomic scope" value="Bacteria"/>
</dbReference>
<gene>
    <name evidence="3" type="primary">hyuB</name>
    <name evidence="3" type="ORF">GKIL_3530</name>
</gene>
<dbReference type="RefSeq" id="WP_023175080.1">
    <property type="nucleotide sequence ID" value="NC_022600.1"/>
</dbReference>
<dbReference type="Proteomes" id="UP000017396">
    <property type="component" value="Chromosome"/>
</dbReference>
<dbReference type="GO" id="GO:0005829">
    <property type="term" value="C:cytosol"/>
    <property type="evidence" value="ECO:0007669"/>
    <property type="project" value="TreeGrafter"/>
</dbReference>
<sequence length="510" mass="53344">MDAIELEVTVHALAGITEEMMARLIRAAYSSNIKERRDCSTALFDAQGRNIAQAAAIPVHLGALAAAVAAVRSMGPAAGEIWLLNDPFAGGSHLPDWTLVTVVAHPERPGDILGFAVSRAHHSDVGGMRPGSMPADSTEIFQEGLILPPVRIGTEDGLEAHLLRLILANVRQPEQRLGDLRAQVAAGALGAVRLVQLAVERGDEKLMAAIDAVIAYTERRLRSRIAQIPDGTYRAVDFLEGPEAEIRLELTATVSGEKLRLDFSGTADQVTGNLNAPIAVTRSAVAFALRALLDPELPTNDGALAPVELIVPAGSLLAAQPPAAVVAGNVETSQRIADLVMLALADAAGPGLAQGQGTMNNLILGNAHFSYYETIGGGQGASSRGNGLDGVHVGMSNTLNTPIEALELEFPLTVRRYELREHSGGGGIHRGGLGIVRELVVGEPCTLSLLSDRRRHAPHGAAGGGDGLVGENFLNGEPIPAKTSRPLRPGDRIRVETPGGGGWGVATSRP</sequence>
<dbReference type="EC" id="3.5.2.14" evidence="3"/>
<dbReference type="InterPro" id="IPR003692">
    <property type="entry name" value="Hydantoinase_B"/>
</dbReference>
<feature type="region of interest" description="Disordered" evidence="1">
    <location>
        <begin position="458"/>
        <end position="510"/>
    </location>
</feature>
<keyword evidence="3" id="KW-0378">Hydrolase</keyword>
<dbReference type="InterPro" id="IPR045079">
    <property type="entry name" value="Oxoprolinase-like"/>
</dbReference>
<dbReference type="PANTHER" id="PTHR11365">
    <property type="entry name" value="5-OXOPROLINASE RELATED"/>
    <property type="match status" value="1"/>
</dbReference>
<dbReference type="GO" id="GO:0006749">
    <property type="term" value="P:glutathione metabolic process"/>
    <property type="evidence" value="ECO:0007669"/>
    <property type="project" value="TreeGrafter"/>
</dbReference>
<dbReference type="PANTHER" id="PTHR11365:SF23">
    <property type="entry name" value="HYPOTHETICAL 5-OXOPROLINASE (EUROFUNG)-RELATED"/>
    <property type="match status" value="1"/>
</dbReference>
<organism evidence="3 4">
    <name type="scientific">Gloeobacter kilaueensis (strain ATCC BAA-2537 / CCAP 1431/1 / ULC 316 / JS1)</name>
    <dbReference type="NCBI Taxonomy" id="1183438"/>
    <lineage>
        <taxon>Bacteria</taxon>
        <taxon>Bacillati</taxon>
        <taxon>Cyanobacteriota</taxon>
        <taxon>Cyanophyceae</taxon>
        <taxon>Gloeobacterales</taxon>
        <taxon>Gloeobacteraceae</taxon>
        <taxon>Gloeobacter</taxon>
    </lineage>
</organism>
<evidence type="ECO:0000313" key="3">
    <source>
        <dbReference type="EMBL" id="AGY59776.1"/>
    </source>
</evidence>
<dbReference type="STRING" id="1183438.GKIL_3530"/>
<dbReference type="KEGG" id="glj:GKIL_3530"/>
<evidence type="ECO:0000259" key="2">
    <source>
        <dbReference type="Pfam" id="PF02538"/>
    </source>
</evidence>